<evidence type="ECO:0000313" key="2">
    <source>
        <dbReference type="EMBL" id="ELP69996.1"/>
    </source>
</evidence>
<dbReference type="GeneID" id="97405406"/>
<dbReference type="InterPro" id="IPR050267">
    <property type="entry name" value="Anti-sigma-factor_SerPK"/>
</dbReference>
<evidence type="ECO:0000256" key="1">
    <source>
        <dbReference type="SAM" id="MobiDB-lite"/>
    </source>
</evidence>
<dbReference type="PATRIC" id="fig|698760.3.peg.1348"/>
<dbReference type="EMBL" id="AEJB01000114">
    <property type="protein sequence ID" value="ELP69996.1"/>
    <property type="molecule type" value="Genomic_DNA"/>
</dbReference>
<organism evidence="2 3">
    <name type="scientific">Streptomyces turgidiscabies (strain Car8)</name>
    <dbReference type="NCBI Taxonomy" id="698760"/>
    <lineage>
        <taxon>Bacteria</taxon>
        <taxon>Bacillati</taxon>
        <taxon>Actinomycetota</taxon>
        <taxon>Actinomycetes</taxon>
        <taxon>Kitasatosporales</taxon>
        <taxon>Streptomycetaceae</taxon>
        <taxon>Streptomyces</taxon>
    </lineage>
</organism>
<feature type="region of interest" description="Disordered" evidence="1">
    <location>
        <begin position="1"/>
        <end position="22"/>
    </location>
</feature>
<accession>L7FFZ5</accession>
<dbReference type="Gene3D" id="3.30.565.10">
    <property type="entry name" value="Histidine kinase-like ATPase, C-terminal domain"/>
    <property type="match status" value="1"/>
</dbReference>
<proteinExistence type="predicted"/>
<keyword evidence="3" id="KW-1185">Reference proteome</keyword>
<dbReference type="PANTHER" id="PTHR35526">
    <property type="entry name" value="ANTI-SIGMA-F FACTOR RSBW-RELATED"/>
    <property type="match status" value="1"/>
</dbReference>
<evidence type="ECO:0008006" key="4">
    <source>
        <dbReference type="Google" id="ProtNLM"/>
    </source>
</evidence>
<dbReference type="AlphaFoldDB" id="L7FFZ5"/>
<dbReference type="InterPro" id="IPR036890">
    <property type="entry name" value="HATPase_C_sf"/>
</dbReference>
<name>L7FFZ5_STRT8</name>
<gene>
    <name evidence="2" type="ORF">STRTUCAR8_07106</name>
</gene>
<comment type="caution">
    <text evidence="2">The sequence shown here is derived from an EMBL/GenBank/DDBJ whole genome shotgun (WGS) entry which is preliminary data.</text>
</comment>
<reference evidence="2 3" key="1">
    <citation type="journal article" date="2011" name="Plasmid">
        <title>Streptomyces turgidiscabies Car8 contains a modular pathogenicity island that shares virulence genes with other actinobacterial plant pathogens.</title>
        <authorList>
            <person name="Huguet-Tapia J.C."/>
            <person name="Badger J.H."/>
            <person name="Loria R."/>
            <person name="Pettis G.S."/>
        </authorList>
    </citation>
    <scope>NUCLEOTIDE SEQUENCE [LARGE SCALE GENOMIC DNA]</scope>
    <source>
        <strain evidence="2 3">Car8</strain>
    </source>
</reference>
<dbReference type="Proteomes" id="UP000010931">
    <property type="component" value="Unassembled WGS sequence"/>
</dbReference>
<dbReference type="PANTHER" id="PTHR35526:SF3">
    <property type="entry name" value="ANTI-SIGMA-F FACTOR RSBW"/>
    <property type="match status" value="1"/>
</dbReference>
<sequence>MPAPNSRCPAAPAFPADPTRPTPETLRYSLTLPAALASPAMARAATTAFLRAHDLADMLDPALQAVSELTATACQFTESMDFYLALRYRSGTLRVIVYDSHPPHTQPNLAAACDTRRRASLRVLACVCRACEGDWGFGASREPGGGTRMWATLPRATAAKYGRGKGALSD</sequence>
<protein>
    <recommendedName>
        <fullName evidence="4">ATPase/histidine kinase/DNA gyrase B/HSP90 domain protein</fullName>
    </recommendedName>
</protein>
<dbReference type="RefSeq" id="WP_006374747.1">
    <property type="nucleotide sequence ID" value="NZ_AEJB01000114.1"/>
</dbReference>
<evidence type="ECO:0000313" key="3">
    <source>
        <dbReference type="Proteomes" id="UP000010931"/>
    </source>
</evidence>
<dbReference type="STRING" id="85558.T45_01637"/>